<keyword evidence="2" id="KW-0238">DNA-binding</keyword>
<comment type="caution">
    <text evidence="5">The sequence shown here is derived from an EMBL/GenBank/DDBJ whole genome shotgun (WGS) entry which is preliminary data.</text>
</comment>
<dbReference type="EMBL" id="JBHUEJ010000002">
    <property type="protein sequence ID" value="MFD1709068.1"/>
    <property type="molecule type" value="Genomic_DNA"/>
</dbReference>
<dbReference type="CDD" id="cd00093">
    <property type="entry name" value="HTH_XRE"/>
    <property type="match status" value="1"/>
</dbReference>
<dbReference type="Proteomes" id="UP001597304">
    <property type="component" value="Unassembled WGS sequence"/>
</dbReference>
<evidence type="ECO:0000256" key="3">
    <source>
        <dbReference type="ARBA" id="ARBA00023163"/>
    </source>
</evidence>
<dbReference type="Gene3D" id="2.10.109.10">
    <property type="entry name" value="Umud Fragment, subunit A"/>
    <property type="match status" value="1"/>
</dbReference>
<reference evidence="6" key="1">
    <citation type="journal article" date="2019" name="Int. J. Syst. Evol. Microbiol.">
        <title>The Global Catalogue of Microorganisms (GCM) 10K type strain sequencing project: providing services to taxonomists for standard genome sequencing and annotation.</title>
        <authorList>
            <consortium name="The Broad Institute Genomics Platform"/>
            <consortium name="The Broad Institute Genome Sequencing Center for Infectious Disease"/>
            <person name="Wu L."/>
            <person name="Ma J."/>
        </authorList>
    </citation>
    <scope>NUCLEOTIDE SEQUENCE [LARGE SCALE GENOMIC DNA]</scope>
    <source>
        <strain evidence="6">LMG 29247</strain>
    </source>
</reference>
<evidence type="ECO:0000256" key="2">
    <source>
        <dbReference type="ARBA" id="ARBA00023125"/>
    </source>
</evidence>
<evidence type="ECO:0000259" key="4">
    <source>
        <dbReference type="Pfam" id="PF00717"/>
    </source>
</evidence>
<sequence>MATMAASAAARTTAFKSVVLLTGISQEFLAMLVDLVWTRNPAQATLVIMSIHQTIKREREARGWSMEDLAAKVSAMEGLQKPLSWQAVQQWEKEDAGTAPKRKRLEVVAALFDMSVANLLGGYGGSPVAVLTAEEAVPKGYLNIKESIVRFTGGDGYIVPEYELIEKSTPATYRESWFREQRINPAQCKRFKVDGSSMENTLFQDDTVLVNMAETNIIEGRVYAIRYGEQLKIKRLYKRLDGGLILHSDNPLHHPQDEELSAEVVAEHIAVIGRVRDKSGPGGL</sequence>
<dbReference type="InterPro" id="IPR015927">
    <property type="entry name" value="Peptidase_S24_S26A/B/C"/>
</dbReference>
<keyword evidence="6" id="KW-1185">Reference proteome</keyword>
<dbReference type="Pfam" id="PF00717">
    <property type="entry name" value="Peptidase_S24"/>
    <property type="match status" value="1"/>
</dbReference>
<organism evidence="5 6">
    <name type="scientific">Ottowia flava</name>
    <dbReference type="NCBI Taxonomy" id="2675430"/>
    <lineage>
        <taxon>Bacteria</taxon>
        <taxon>Pseudomonadati</taxon>
        <taxon>Pseudomonadota</taxon>
        <taxon>Betaproteobacteria</taxon>
        <taxon>Burkholderiales</taxon>
        <taxon>Comamonadaceae</taxon>
        <taxon>Ottowia</taxon>
    </lineage>
</organism>
<dbReference type="SUPFAM" id="SSF51306">
    <property type="entry name" value="LexA/Signal peptidase"/>
    <property type="match status" value="1"/>
</dbReference>
<evidence type="ECO:0000313" key="5">
    <source>
        <dbReference type="EMBL" id="MFD1709068.1"/>
    </source>
</evidence>
<dbReference type="InterPro" id="IPR039418">
    <property type="entry name" value="LexA-like"/>
</dbReference>
<evidence type="ECO:0000256" key="1">
    <source>
        <dbReference type="ARBA" id="ARBA00023015"/>
    </source>
</evidence>
<proteinExistence type="predicted"/>
<gene>
    <name evidence="5" type="ORF">ACFSF0_00455</name>
</gene>
<dbReference type="Gene3D" id="1.10.260.40">
    <property type="entry name" value="lambda repressor-like DNA-binding domains"/>
    <property type="match status" value="1"/>
</dbReference>
<dbReference type="PANTHER" id="PTHR40661:SF3">
    <property type="entry name" value="FELS-1 PROPHAGE TRANSCRIPTIONAL REGULATOR"/>
    <property type="match status" value="1"/>
</dbReference>
<name>A0ABW4KNH4_9BURK</name>
<dbReference type="InterPro" id="IPR001387">
    <property type="entry name" value="Cro/C1-type_HTH"/>
</dbReference>
<dbReference type="RefSeq" id="WP_147914186.1">
    <property type="nucleotide sequence ID" value="NZ_JBHUEJ010000002.1"/>
</dbReference>
<feature type="domain" description="Peptidase S24/S26A/S26B/S26C" evidence="4">
    <location>
        <begin position="170"/>
        <end position="275"/>
    </location>
</feature>
<dbReference type="InterPro" id="IPR036286">
    <property type="entry name" value="LexA/Signal_pep-like_sf"/>
</dbReference>
<accession>A0ABW4KNH4</accession>
<keyword evidence="3" id="KW-0804">Transcription</keyword>
<dbReference type="PANTHER" id="PTHR40661">
    <property type="match status" value="1"/>
</dbReference>
<dbReference type="SUPFAM" id="SSF47413">
    <property type="entry name" value="lambda repressor-like DNA-binding domains"/>
    <property type="match status" value="1"/>
</dbReference>
<protein>
    <submittedName>
        <fullName evidence="5">XRE family transcriptional regulator</fullName>
    </submittedName>
</protein>
<dbReference type="InterPro" id="IPR010982">
    <property type="entry name" value="Lambda_DNA-bd_dom_sf"/>
</dbReference>
<dbReference type="CDD" id="cd06529">
    <property type="entry name" value="S24_LexA-like"/>
    <property type="match status" value="1"/>
</dbReference>
<keyword evidence="1" id="KW-0805">Transcription regulation</keyword>
<evidence type="ECO:0000313" key="6">
    <source>
        <dbReference type="Proteomes" id="UP001597304"/>
    </source>
</evidence>